<dbReference type="InterPro" id="IPR050300">
    <property type="entry name" value="GDXG_lipolytic_enzyme"/>
</dbReference>
<gene>
    <name evidence="3" type="ORF">C7383_10835</name>
</gene>
<sequence>MKVSMDMIDRQYRRNGRFMKVFLRYKDEKALVTMGRFLQKVLGNKKSLKLNNDVYFIEREDSRKLRLCVYSPKKKTGGGKLPGILWLHGGGYALGSATMAIPYAERLILASEGIVVSPDYTLSGEKPYPAALEDCYAALLWMKEHADDLGIYNNQFFVGGDSAGGGLAVAVSLYARDKGEVGIAFQMPLYPMLDDRMTSGSMINNDAPMWNEHANRLAWRLYLDNMYGKDDVSVYAAPAREMNYKNLPPAFSVVGSLDPFHDETVCYMENLRATGIEVEFYEYEGCFHAFDQANAKADKSQDALTKLAAAYKKAVLSIFK</sequence>
<proteinExistence type="predicted"/>
<dbReference type="AlphaFoldDB" id="A0AB73T2K7"/>
<dbReference type="SUPFAM" id="SSF53474">
    <property type="entry name" value="alpha/beta-Hydrolases"/>
    <property type="match status" value="1"/>
</dbReference>
<keyword evidence="4" id="KW-1185">Reference proteome</keyword>
<evidence type="ECO:0000259" key="2">
    <source>
        <dbReference type="Pfam" id="PF07859"/>
    </source>
</evidence>
<evidence type="ECO:0000256" key="1">
    <source>
        <dbReference type="ARBA" id="ARBA00022801"/>
    </source>
</evidence>
<evidence type="ECO:0000313" key="3">
    <source>
        <dbReference type="EMBL" id="PWJ74606.1"/>
    </source>
</evidence>
<dbReference type="PANTHER" id="PTHR48081:SF8">
    <property type="entry name" value="ALPHA_BETA HYDROLASE FOLD-3 DOMAIN-CONTAINING PROTEIN-RELATED"/>
    <property type="match status" value="1"/>
</dbReference>
<organism evidence="3 4">
    <name type="scientific">Murimonas intestini</name>
    <dbReference type="NCBI Taxonomy" id="1337051"/>
    <lineage>
        <taxon>Bacteria</taxon>
        <taxon>Bacillati</taxon>
        <taxon>Bacillota</taxon>
        <taxon>Clostridia</taxon>
        <taxon>Lachnospirales</taxon>
        <taxon>Lachnospiraceae</taxon>
        <taxon>Murimonas</taxon>
    </lineage>
</organism>
<dbReference type="PANTHER" id="PTHR48081">
    <property type="entry name" value="AB HYDROLASE SUPERFAMILY PROTEIN C4A8.06C"/>
    <property type="match status" value="1"/>
</dbReference>
<dbReference type="GO" id="GO:0016787">
    <property type="term" value="F:hydrolase activity"/>
    <property type="evidence" value="ECO:0007669"/>
    <property type="project" value="UniProtKB-KW"/>
</dbReference>
<dbReference type="InterPro" id="IPR013094">
    <property type="entry name" value="AB_hydrolase_3"/>
</dbReference>
<dbReference type="InterPro" id="IPR029058">
    <property type="entry name" value="AB_hydrolase_fold"/>
</dbReference>
<feature type="domain" description="Alpha/beta hydrolase fold-3" evidence="2">
    <location>
        <begin position="84"/>
        <end position="290"/>
    </location>
</feature>
<dbReference type="RefSeq" id="WP_109627237.1">
    <property type="nucleotide sequence ID" value="NZ_JANKBI010000028.1"/>
</dbReference>
<reference evidence="3 4" key="1">
    <citation type="submission" date="2018-05" db="EMBL/GenBank/DDBJ databases">
        <authorList>
            <person name="Goeker M."/>
            <person name="Huntemann M."/>
            <person name="Clum A."/>
            <person name="Pillay M."/>
            <person name="Palaniappan K."/>
            <person name="Varghese N."/>
            <person name="Mikhailova N."/>
            <person name="Stamatis D."/>
            <person name="Reddy T."/>
            <person name="Daum C."/>
            <person name="Shapiro N."/>
            <person name="Ivanova N."/>
            <person name="Kyrpides N."/>
            <person name="Woyke T."/>
        </authorList>
    </citation>
    <scope>NUCLEOTIDE SEQUENCE [LARGE SCALE GENOMIC DNA]</scope>
    <source>
        <strain evidence="3 4">DSM 26524</strain>
    </source>
</reference>
<dbReference type="EMBL" id="QGGY01000008">
    <property type="protein sequence ID" value="PWJ74606.1"/>
    <property type="molecule type" value="Genomic_DNA"/>
</dbReference>
<keyword evidence="1" id="KW-0378">Hydrolase</keyword>
<dbReference type="Proteomes" id="UP000245412">
    <property type="component" value="Unassembled WGS sequence"/>
</dbReference>
<name>A0AB73T2K7_9FIRM</name>
<protein>
    <submittedName>
        <fullName evidence="3">Acetyl esterase/lipase</fullName>
    </submittedName>
</protein>
<accession>A0AB73T2K7</accession>
<evidence type="ECO:0000313" key="4">
    <source>
        <dbReference type="Proteomes" id="UP000245412"/>
    </source>
</evidence>
<dbReference type="Pfam" id="PF07859">
    <property type="entry name" value="Abhydrolase_3"/>
    <property type="match status" value="1"/>
</dbReference>
<dbReference type="Gene3D" id="3.40.50.1820">
    <property type="entry name" value="alpha/beta hydrolase"/>
    <property type="match status" value="1"/>
</dbReference>
<comment type="caution">
    <text evidence="3">The sequence shown here is derived from an EMBL/GenBank/DDBJ whole genome shotgun (WGS) entry which is preliminary data.</text>
</comment>